<name>A0A5B7F5I6_PORTR</name>
<sequence>MMVQTFHFIRGAHVCYDLASGSPYIRGNGFHCSCGRGRQSGESFLSKALLITSAFVSGLLRTRIGGAR</sequence>
<gene>
    <name evidence="1" type="ORF">E2C01_034428</name>
</gene>
<keyword evidence="2" id="KW-1185">Reference proteome</keyword>
<protein>
    <submittedName>
        <fullName evidence="1">Uncharacterized protein</fullName>
    </submittedName>
</protein>
<accession>A0A5B7F5I6</accession>
<organism evidence="1 2">
    <name type="scientific">Portunus trituberculatus</name>
    <name type="common">Swimming crab</name>
    <name type="synonym">Neptunus trituberculatus</name>
    <dbReference type="NCBI Taxonomy" id="210409"/>
    <lineage>
        <taxon>Eukaryota</taxon>
        <taxon>Metazoa</taxon>
        <taxon>Ecdysozoa</taxon>
        <taxon>Arthropoda</taxon>
        <taxon>Crustacea</taxon>
        <taxon>Multicrustacea</taxon>
        <taxon>Malacostraca</taxon>
        <taxon>Eumalacostraca</taxon>
        <taxon>Eucarida</taxon>
        <taxon>Decapoda</taxon>
        <taxon>Pleocyemata</taxon>
        <taxon>Brachyura</taxon>
        <taxon>Eubrachyura</taxon>
        <taxon>Portunoidea</taxon>
        <taxon>Portunidae</taxon>
        <taxon>Portuninae</taxon>
        <taxon>Portunus</taxon>
    </lineage>
</organism>
<comment type="caution">
    <text evidence="1">The sequence shown here is derived from an EMBL/GenBank/DDBJ whole genome shotgun (WGS) entry which is preliminary data.</text>
</comment>
<evidence type="ECO:0000313" key="1">
    <source>
        <dbReference type="EMBL" id="MPC40855.1"/>
    </source>
</evidence>
<dbReference type="Proteomes" id="UP000324222">
    <property type="component" value="Unassembled WGS sequence"/>
</dbReference>
<evidence type="ECO:0000313" key="2">
    <source>
        <dbReference type="Proteomes" id="UP000324222"/>
    </source>
</evidence>
<reference evidence="1 2" key="1">
    <citation type="submission" date="2019-05" db="EMBL/GenBank/DDBJ databases">
        <title>Another draft genome of Portunus trituberculatus and its Hox gene families provides insights of decapod evolution.</title>
        <authorList>
            <person name="Jeong J.-H."/>
            <person name="Song I."/>
            <person name="Kim S."/>
            <person name="Choi T."/>
            <person name="Kim D."/>
            <person name="Ryu S."/>
            <person name="Kim W."/>
        </authorList>
    </citation>
    <scope>NUCLEOTIDE SEQUENCE [LARGE SCALE GENOMIC DNA]</scope>
    <source>
        <tissue evidence="1">Muscle</tissue>
    </source>
</reference>
<dbReference type="AlphaFoldDB" id="A0A5B7F5I6"/>
<dbReference type="EMBL" id="VSRR010004838">
    <property type="protein sequence ID" value="MPC40855.1"/>
    <property type="molecule type" value="Genomic_DNA"/>
</dbReference>
<proteinExistence type="predicted"/>